<gene>
    <name evidence="2" type="ORF">ORY91_001282</name>
    <name evidence="3" type="ORF">V9W64_06430</name>
</gene>
<protein>
    <submittedName>
        <fullName evidence="2">Uncharacterized protein</fullName>
    </submittedName>
</protein>
<name>A0A9X4E2A1_9NEIS</name>
<reference evidence="3" key="2">
    <citation type="submission" date="2024-02" db="EMBL/GenBank/DDBJ databases">
        <title>Neisseria leonii sp. nov.</title>
        <authorList>
            <person name="Boutroux M."/>
            <person name="Favre-Rochex S."/>
            <person name="Gorgette O."/>
            <person name="Touak G."/>
            <person name="Muhle E."/>
            <person name="Chesneau O."/>
            <person name="Clermont D."/>
            <person name="Rahi P."/>
        </authorList>
    </citation>
    <scope>NUCLEOTIDE SEQUENCE</scope>
    <source>
        <strain evidence="3">51.81</strain>
    </source>
</reference>
<evidence type="ECO:0000256" key="1">
    <source>
        <dbReference type="SAM" id="Phobius"/>
    </source>
</evidence>
<evidence type="ECO:0000313" key="4">
    <source>
        <dbReference type="Proteomes" id="UP001149607"/>
    </source>
</evidence>
<feature type="transmembrane region" description="Helical" evidence="1">
    <location>
        <begin position="78"/>
        <end position="97"/>
    </location>
</feature>
<organism evidence="2">
    <name type="scientific">Neisseria leonii</name>
    <dbReference type="NCBI Taxonomy" id="2995413"/>
    <lineage>
        <taxon>Bacteria</taxon>
        <taxon>Pseudomonadati</taxon>
        <taxon>Pseudomonadota</taxon>
        <taxon>Betaproteobacteria</taxon>
        <taxon>Neisseriales</taxon>
        <taxon>Neisseriaceae</taxon>
        <taxon>Neisseria</taxon>
    </lineage>
</organism>
<feature type="transmembrane region" description="Helical" evidence="1">
    <location>
        <begin position="12"/>
        <end position="34"/>
    </location>
</feature>
<dbReference type="EMBL" id="CP146598">
    <property type="protein sequence ID" value="WWY02365.1"/>
    <property type="molecule type" value="Genomic_DNA"/>
</dbReference>
<dbReference type="AlphaFoldDB" id="A0A9X4E2A1"/>
<evidence type="ECO:0000313" key="2">
    <source>
        <dbReference type="EMBL" id="MDD9327869.1"/>
    </source>
</evidence>
<accession>A0A9X4E2A1</accession>
<keyword evidence="1" id="KW-1133">Transmembrane helix</keyword>
<keyword evidence="4" id="KW-1185">Reference proteome</keyword>
<sequence>MLNIKLFLLRTYYFYFIFALVCTLMLVFLPPLFLPESFVSKFVSNLVSYVSISLEKHKAVYDFFGIKSVRDFFRAFEIILFALNLLAIFISFGLYNFRVRRSNRLIYQHGVLGKGKMTQILKGLSSEDTASYQFHYVILQADGKPYHSLFQVVEGYTLDTQRGNLTYPTRQFVRYPKVDEEFEVKYIPGNPKYFVILNTGDSEFARSIGVQYKKEFIWKLESRISHAKYLLDADPHNPERQKIYQQAQQDLHNYQQFGTEPMLTESPTGDIVFKTNP</sequence>
<dbReference type="EMBL" id="JAPQFL010000003">
    <property type="protein sequence ID" value="MDD9327869.1"/>
    <property type="molecule type" value="Genomic_DNA"/>
</dbReference>
<dbReference type="Proteomes" id="UP001149607">
    <property type="component" value="Chromosome"/>
</dbReference>
<proteinExistence type="predicted"/>
<reference evidence="2" key="1">
    <citation type="submission" date="2022-10" db="EMBL/GenBank/DDBJ databases">
        <authorList>
            <person name="Boutroux M."/>
        </authorList>
    </citation>
    <scope>NUCLEOTIDE SEQUENCE</scope>
    <source>
        <strain evidence="2">51.81</strain>
    </source>
</reference>
<keyword evidence="1" id="KW-0472">Membrane</keyword>
<keyword evidence="1" id="KW-0812">Transmembrane</keyword>
<evidence type="ECO:0000313" key="3">
    <source>
        <dbReference type="EMBL" id="WWY02365.1"/>
    </source>
</evidence>
<dbReference type="RefSeq" id="WP_274585034.1">
    <property type="nucleotide sequence ID" value="NZ_CP146598.1"/>
</dbReference>